<gene>
    <name evidence="2" type="ORF">E4J94_13215</name>
</gene>
<dbReference type="RefSeq" id="WP_135836269.1">
    <property type="nucleotide sequence ID" value="NZ_SRPE01000009.1"/>
</dbReference>
<evidence type="ECO:0000313" key="3">
    <source>
        <dbReference type="Proteomes" id="UP000297998"/>
    </source>
</evidence>
<dbReference type="Pfam" id="PF07484">
    <property type="entry name" value="Collar"/>
    <property type="match status" value="1"/>
</dbReference>
<evidence type="ECO:0000259" key="1">
    <source>
        <dbReference type="Pfam" id="PF07484"/>
    </source>
</evidence>
<reference evidence="2 3" key="1">
    <citation type="submission" date="2019-03" db="EMBL/GenBank/DDBJ databases">
        <title>Empedobacter tilapiae sp. nov., isolated from an intestine of Nile tilapia Oreochromis niloticus.</title>
        <authorList>
            <person name="Kim Y.-O."/>
            <person name="Yoon J.-H."/>
        </authorList>
    </citation>
    <scope>NUCLEOTIDE SEQUENCE [LARGE SCALE GENOMIC DNA]</scope>
    <source>
        <strain evidence="2 3">MRS2</strain>
    </source>
</reference>
<dbReference type="Proteomes" id="UP000297998">
    <property type="component" value="Unassembled WGS sequence"/>
</dbReference>
<evidence type="ECO:0000313" key="2">
    <source>
        <dbReference type="EMBL" id="TGN24600.1"/>
    </source>
</evidence>
<dbReference type="InterPro" id="IPR011083">
    <property type="entry name" value="Phage_tail_collar_dom"/>
</dbReference>
<dbReference type="AlphaFoldDB" id="A0A4Z1BGR2"/>
<dbReference type="InterPro" id="IPR037053">
    <property type="entry name" value="Phage_tail_collar_dom_sf"/>
</dbReference>
<name>A0A4Z1BGR2_9FLAO</name>
<dbReference type="EMBL" id="SRPE01000009">
    <property type="protein sequence ID" value="TGN24600.1"/>
    <property type="molecule type" value="Genomic_DNA"/>
</dbReference>
<accession>A0A4Z1BGR2</accession>
<sequence>MYEGTIGEIRMFAGQFAPRNWAFCHGQILPINQNQALFSVLGTMYGGNGVTTFALPDFRGRIPVGFSNEIPLGEMAGEEAHALTSTEIPAHIHLVEIKGNHFKVSAEDATQARITQGSSLAAPVESRGRMKVPTQGFVQTEPNVELNSNSVGLGDVTLQPEGGNQRHENRMPSLGMNYVICLFGIYPSRN</sequence>
<dbReference type="OrthoDB" id="9810174at2"/>
<keyword evidence="3" id="KW-1185">Reference proteome</keyword>
<comment type="caution">
    <text evidence="2">The sequence shown here is derived from an EMBL/GenBank/DDBJ whole genome shotgun (WGS) entry which is preliminary data.</text>
</comment>
<protein>
    <submittedName>
        <fullName evidence="2">Phage tail protein</fullName>
    </submittedName>
</protein>
<dbReference type="Gene3D" id="3.90.1340.10">
    <property type="entry name" value="Phage tail collar domain"/>
    <property type="match status" value="1"/>
</dbReference>
<dbReference type="SUPFAM" id="SSF88874">
    <property type="entry name" value="Receptor-binding domain of short tail fibre protein gp12"/>
    <property type="match status" value="1"/>
</dbReference>
<proteinExistence type="predicted"/>
<organism evidence="2 3">
    <name type="scientific">Empedobacter tilapiae</name>
    <dbReference type="NCBI Taxonomy" id="2491114"/>
    <lineage>
        <taxon>Bacteria</taxon>
        <taxon>Pseudomonadati</taxon>
        <taxon>Bacteroidota</taxon>
        <taxon>Flavobacteriia</taxon>
        <taxon>Flavobacteriales</taxon>
        <taxon>Weeksellaceae</taxon>
        <taxon>Empedobacter</taxon>
    </lineage>
</organism>
<feature type="domain" description="Phage tail collar" evidence="1">
    <location>
        <begin position="7"/>
        <end position="63"/>
    </location>
</feature>